<protein>
    <submittedName>
        <fullName evidence="1">3063_t:CDS:1</fullName>
    </submittedName>
</protein>
<organism evidence="1 2">
    <name type="scientific">Dentiscutata heterogama</name>
    <dbReference type="NCBI Taxonomy" id="1316150"/>
    <lineage>
        <taxon>Eukaryota</taxon>
        <taxon>Fungi</taxon>
        <taxon>Fungi incertae sedis</taxon>
        <taxon>Mucoromycota</taxon>
        <taxon>Glomeromycotina</taxon>
        <taxon>Glomeromycetes</taxon>
        <taxon>Diversisporales</taxon>
        <taxon>Gigasporaceae</taxon>
        <taxon>Dentiscutata</taxon>
    </lineage>
</organism>
<dbReference type="Proteomes" id="UP000789702">
    <property type="component" value="Unassembled WGS sequence"/>
</dbReference>
<feature type="non-terminal residue" evidence="1">
    <location>
        <position position="1"/>
    </location>
</feature>
<evidence type="ECO:0000313" key="1">
    <source>
        <dbReference type="EMBL" id="CAG8694916.1"/>
    </source>
</evidence>
<comment type="caution">
    <text evidence="1">The sequence shown here is derived from an EMBL/GenBank/DDBJ whole genome shotgun (WGS) entry which is preliminary data.</text>
</comment>
<evidence type="ECO:0000313" key="2">
    <source>
        <dbReference type="Proteomes" id="UP000789702"/>
    </source>
</evidence>
<accession>A0ACA9P6P4</accession>
<feature type="non-terminal residue" evidence="1">
    <location>
        <position position="41"/>
    </location>
</feature>
<keyword evidence="2" id="KW-1185">Reference proteome</keyword>
<gene>
    <name evidence="1" type="ORF">DHETER_LOCUS11448</name>
</gene>
<dbReference type="EMBL" id="CAJVPU010025085">
    <property type="protein sequence ID" value="CAG8694916.1"/>
    <property type="molecule type" value="Genomic_DNA"/>
</dbReference>
<sequence>STSEQLTDEQELTSEFEFNEDELSDDGYESDNDESRVELAN</sequence>
<name>A0ACA9P6P4_9GLOM</name>
<reference evidence="1" key="1">
    <citation type="submission" date="2021-06" db="EMBL/GenBank/DDBJ databases">
        <authorList>
            <person name="Kallberg Y."/>
            <person name="Tangrot J."/>
            <person name="Rosling A."/>
        </authorList>
    </citation>
    <scope>NUCLEOTIDE SEQUENCE</scope>
    <source>
        <strain evidence="1">IL203A</strain>
    </source>
</reference>
<proteinExistence type="predicted"/>